<comment type="caution">
    <text evidence="1">The sequence shown here is derived from an EMBL/GenBank/DDBJ whole genome shotgun (WGS) entry which is preliminary data.</text>
</comment>
<gene>
    <name evidence="1" type="ORF">Pint_31347</name>
</gene>
<evidence type="ECO:0000313" key="2">
    <source>
        <dbReference type="Proteomes" id="UP001163603"/>
    </source>
</evidence>
<keyword evidence="2" id="KW-1185">Reference proteome</keyword>
<accession>A0ACC0XQ73</accession>
<reference evidence="2" key="1">
    <citation type="journal article" date="2023" name="G3 (Bethesda)">
        <title>Genome assembly and association tests identify interacting loci associated with vigor, precocity, and sex in interspecific pistachio rootstocks.</title>
        <authorList>
            <person name="Palmer W."/>
            <person name="Jacygrad E."/>
            <person name="Sagayaradj S."/>
            <person name="Cavanaugh K."/>
            <person name="Han R."/>
            <person name="Bertier L."/>
            <person name="Beede B."/>
            <person name="Kafkas S."/>
            <person name="Golino D."/>
            <person name="Preece J."/>
            <person name="Michelmore R."/>
        </authorList>
    </citation>
    <scope>NUCLEOTIDE SEQUENCE [LARGE SCALE GENOMIC DNA]</scope>
</reference>
<proteinExistence type="predicted"/>
<evidence type="ECO:0000313" key="1">
    <source>
        <dbReference type="EMBL" id="KAJ0020212.1"/>
    </source>
</evidence>
<organism evidence="1 2">
    <name type="scientific">Pistacia integerrima</name>
    <dbReference type="NCBI Taxonomy" id="434235"/>
    <lineage>
        <taxon>Eukaryota</taxon>
        <taxon>Viridiplantae</taxon>
        <taxon>Streptophyta</taxon>
        <taxon>Embryophyta</taxon>
        <taxon>Tracheophyta</taxon>
        <taxon>Spermatophyta</taxon>
        <taxon>Magnoliopsida</taxon>
        <taxon>eudicotyledons</taxon>
        <taxon>Gunneridae</taxon>
        <taxon>Pentapetalae</taxon>
        <taxon>rosids</taxon>
        <taxon>malvids</taxon>
        <taxon>Sapindales</taxon>
        <taxon>Anacardiaceae</taxon>
        <taxon>Pistacia</taxon>
    </lineage>
</organism>
<sequence length="84" mass="8926">MVYTSGMSFPCVPSVYKSTQSSCYFNGKILAGKPSKDYDASSLTVAASDKILVPGSKGDGTSLFTDQLETVDTVSEEQEVCDVL</sequence>
<dbReference type="Proteomes" id="UP001163603">
    <property type="component" value="Chromosome 11"/>
</dbReference>
<name>A0ACC0XQ73_9ROSI</name>
<dbReference type="EMBL" id="CM047746">
    <property type="protein sequence ID" value="KAJ0020212.1"/>
    <property type="molecule type" value="Genomic_DNA"/>
</dbReference>
<protein>
    <submittedName>
        <fullName evidence="1">Uncharacterized protein</fullName>
    </submittedName>
</protein>